<evidence type="ECO:0000256" key="1">
    <source>
        <dbReference type="SAM" id="SignalP"/>
    </source>
</evidence>
<feature type="chain" id="PRO_5001490811" description="SCP domain-containing protein" evidence="1">
    <location>
        <begin position="22"/>
        <end position="143"/>
    </location>
</feature>
<organism evidence="2 3">
    <name type="scientific">Ancylostoma ceylanicum</name>
    <dbReference type="NCBI Taxonomy" id="53326"/>
    <lineage>
        <taxon>Eukaryota</taxon>
        <taxon>Metazoa</taxon>
        <taxon>Ecdysozoa</taxon>
        <taxon>Nematoda</taxon>
        <taxon>Chromadorea</taxon>
        <taxon>Rhabditida</taxon>
        <taxon>Rhabditina</taxon>
        <taxon>Rhabditomorpha</taxon>
        <taxon>Strongyloidea</taxon>
        <taxon>Ancylostomatidae</taxon>
        <taxon>Ancylostomatinae</taxon>
        <taxon>Ancylostoma</taxon>
    </lineage>
</organism>
<accession>A0A016TB12</accession>
<dbReference type="PROSITE" id="PS51257">
    <property type="entry name" value="PROKAR_LIPOPROTEIN"/>
    <property type="match status" value="1"/>
</dbReference>
<name>A0A016TB12_9BILA</name>
<dbReference type="InterPro" id="IPR035940">
    <property type="entry name" value="CAP_sf"/>
</dbReference>
<dbReference type="AlphaFoldDB" id="A0A016TB12"/>
<evidence type="ECO:0008006" key="4">
    <source>
        <dbReference type="Google" id="ProtNLM"/>
    </source>
</evidence>
<dbReference type="Proteomes" id="UP000024635">
    <property type="component" value="Unassembled WGS sequence"/>
</dbReference>
<gene>
    <name evidence="2" type="primary">Acey_s0119.g803</name>
    <name evidence="2" type="synonym">ASP-s0119.g803</name>
    <name evidence="2" type="ORF">Y032_0119g803</name>
</gene>
<keyword evidence="1" id="KW-0732">Signal</keyword>
<dbReference type="SUPFAM" id="SSF55797">
    <property type="entry name" value="PR-1-like"/>
    <property type="match status" value="1"/>
</dbReference>
<protein>
    <recommendedName>
        <fullName evidence="4">SCP domain-containing protein</fullName>
    </recommendedName>
</protein>
<proteinExistence type="predicted"/>
<comment type="caution">
    <text evidence="2">The sequence shown here is derived from an EMBL/GenBank/DDBJ whole genome shotgun (WGS) entry which is preliminary data.</text>
</comment>
<reference evidence="3" key="1">
    <citation type="journal article" date="2015" name="Nat. Genet.">
        <title>The genome and transcriptome of the zoonotic hookworm Ancylostoma ceylanicum identify infection-specific gene families.</title>
        <authorList>
            <person name="Schwarz E.M."/>
            <person name="Hu Y."/>
            <person name="Antoshechkin I."/>
            <person name="Miller M.M."/>
            <person name="Sternberg P.W."/>
            <person name="Aroian R.V."/>
        </authorList>
    </citation>
    <scope>NUCLEOTIDE SEQUENCE</scope>
    <source>
        <strain evidence="3">HY135</strain>
    </source>
</reference>
<dbReference type="OrthoDB" id="5868561at2759"/>
<evidence type="ECO:0000313" key="2">
    <source>
        <dbReference type="EMBL" id="EYB99851.1"/>
    </source>
</evidence>
<feature type="signal peptide" evidence="1">
    <location>
        <begin position="1"/>
        <end position="21"/>
    </location>
</feature>
<keyword evidence="3" id="KW-1185">Reference proteome</keyword>
<dbReference type="EMBL" id="JARK01001455">
    <property type="protein sequence ID" value="EYB99851.1"/>
    <property type="molecule type" value="Genomic_DNA"/>
</dbReference>
<dbReference type="Gene3D" id="3.40.33.10">
    <property type="entry name" value="CAP"/>
    <property type="match status" value="1"/>
</dbReference>
<sequence length="143" mass="16519">MRTFDMKFAIIFIAVMQYVGALIVPSSFGCKNSLISDEWRKMVLEFHTKNRRIVTQGKQRTEGSKTMPVAKNMNELVCQRSGVRRAQSYSRGTPISIATLSYMLSFILYTYSDVEWQYIWRSLFDNLARQTNPVKCTAKQEAP</sequence>
<evidence type="ECO:0000313" key="3">
    <source>
        <dbReference type="Proteomes" id="UP000024635"/>
    </source>
</evidence>